<sequence>MKNSLNNLFTAIQAEHIKKRGTGIYLLSFIFGLIIPLLYTIVIVFNQELGKPIAFSFNIFTKHLDDILDSFTVFIFPLLIILITSKIAQLDHKNGGWQLMETTPLQKTSIYLSKFCMVLIANIIAIFTFIFFSIISTYLIYLFTEAPEVADFSIPVTYLVHLFIRLFIASLYLTAFQYFLAVKISSYIWSVLIGFFLLIGFLIISNLVIIPDWFPFEILNRVSKYSEGSQVGNWFLFTEKSSLIGAAFFLFLGYYWYSFKSIFRAFFSSKKRALLSFAVLTITLFSYLFLSQTHQVKLNDKTIIAGEIKSEIQFKKAYLIHPIIEDTLAALEIKNNKFHTVLSNKIPLDNYKVIIDNSLPVDLLFASNDSIFASIEFKNNELKTELFGTRFPENDYKKSNSFSWSYLSYQINENVNLENSNRIQKELYDEWEEKYNAANTFRTADNYTPKQDFIEKEKKLITIDYLNLLNQFLDKRKALFPNEKTVLTDDITSLKSKISLQDETLIGNENYLIYLLYELTKNDDRDIDKNLKEIDAISTLKPSQFKNRLLFNYLKNNIKEANSAETRLQLVENYADKITDSKLNKSILHIFKTYERLGRGKIADDIIATNLDSKTFSLTNFKGKYVVIDVWATWCGPCLYQSPYFEKMALKYKKENIQFIALSTDKDITKWYVSAKLKSKSVLQLHANDMEKLRKDYNIESIPRFILIDTEGKIYNSSMPFPTEPAFEMILRKVLNLKEME</sequence>
<keyword evidence="2" id="KW-0201">Cytochrome c-type biogenesis</keyword>
<dbReference type="PANTHER" id="PTHR42852">
    <property type="entry name" value="THIOL:DISULFIDE INTERCHANGE PROTEIN DSBE"/>
    <property type="match status" value="1"/>
</dbReference>
<dbReference type="InterPro" id="IPR013740">
    <property type="entry name" value="Redoxin"/>
</dbReference>
<keyword evidence="5" id="KW-0812">Transmembrane</keyword>
<dbReference type="PROSITE" id="PS00194">
    <property type="entry name" value="THIOREDOXIN_1"/>
    <property type="match status" value="1"/>
</dbReference>
<organism evidence="7 8">
    <name type="scientific">Flavobacterium piscinae</name>
    <dbReference type="NCBI Taxonomy" id="2506424"/>
    <lineage>
        <taxon>Bacteria</taxon>
        <taxon>Pseudomonadati</taxon>
        <taxon>Bacteroidota</taxon>
        <taxon>Flavobacteriia</taxon>
        <taxon>Flavobacteriales</taxon>
        <taxon>Flavobacteriaceae</taxon>
        <taxon>Flavobacterium</taxon>
    </lineage>
</organism>
<feature type="transmembrane region" description="Helical" evidence="5">
    <location>
        <begin position="187"/>
        <end position="214"/>
    </location>
</feature>
<keyword evidence="5" id="KW-1133">Transmembrane helix</keyword>
<dbReference type="Proteomes" id="UP000289734">
    <property type="component" value="Unassembled WGS sequence"/>
</dbReference>
<dbReference type="InterPro" id="IPR013766">
    <property type="entry name" value="Thioredoxin_domain"/>
</dbReference>
<dbReference type="InterPro" id="IPR036249">
    <property type="entry name" value="Thioredoxin-like_sf"/>
</dbReference>
<feature type="transmembrane region" description="Helical" evidence="5">
    <location>
        <begin position="162"/>
        <end position="180"/>
    </location>
</feature>
<dbReference type="GO" id="GO:0030313">
    <property type="term" value="C:cell envelope"/>
    <property type="evidence" value="ECO:0007669"/>
    <property type="project" value="UniProtKB-SubCell"/>
</dbReference>
<dbReference type="PROSITE" id="PS51352">
    <property type="entry name" value="THIOREDOXIN_2"/>
    <property type="match status" value="1"/>
</dbReference>
<protein>
    <submittedName>
        <fullName evidence="7">Redoxin domain-containing protein</fullName>
    </submittedName>
</protein>
<name>A0A4V1N3D8_9FLAO</name>
<keyword evidence="4" id="KW-0676">Redox-active center</keyword>
<evidence type="ECO:0000313" key="7">
    <source>
        <dbReference type="EMBL" id="RXR28316.1"/>
    </source>
</evidence>
<reference evidence="8" key="1">
    <citation type="submission" date="2019-01" db="EMBL/GenBank/DDBJ databases">
        <title>Cytophagaceae bacterium strain CAR-16.</title>
        <authorList>
            <person name="Chen W.-M."/>
        </authorList>
    </citation>
    <scope>NUCLEOTIDE SEQUENCE [LARGE SCALE GENOMIC DNA]</scope>
    <source>
        <strain evidence="8">ICH-30</strain>
    </source>
</reference>
<evidence type="ECO:0000313" key="8">
    <source>
        <dbReference type="Proteomes" id="UP000289734"/>
    </source>
</evidence>
<feature type="domain" description="Thioredoxin" evidence="6">
    <location>
        <begin position="597"/>
        <end position="739"/>
    </location>
</feature>
<evidence type="ECO:0000256" key="1">
    <source>
        <dbReference type="ARBA" id="ARBA00004196"/>
    </source>
</evidence>
<dbReference type="GO" id="GO:0017004">
    <property type="term" value="P:cytochrome complex assembly"/>
    <property type="evidence" value="ECO:0007669"/>
    <property type="project" value="UniProtKB-KW"/>
</dbReference>
<dbReference type="CDD" id="cd02966">
    <property type="entry name" value="TlpA_like_family"/>
    <property type="match status" value="1"/>
</dbReference>
<feature type="transmembrane region" description="Helical" evidence="5">
    <location>
        <begin position="234"/>
        <end position="257"/>
    </location>
</feature>
<evidence type="ECO:0000256" key="5">
    <source>
        <dbReference type="SAM" id="Phobius"/>
    </source>
</evidence>
<dbReference type="Pfam" id="PF08534">
    <property type="entry name" value="Redoxin"/>
    <property type="match status" value="1"/>
</dbReference>
<gene>
    <name evidence="7" type="ORF">EQG68_14420</name>
</gene>
<evidence type="ECO:0000256" key="4">
    <source>
        <dbReference type="ARBA" id="ARBA00023284"/>
    </source>
</evidence>
<dbReference type="InterPro" id="IPR050553">
    <property type="entry name" value="Thioredoxin_ResA/DsbE_sf"/>
</dbReference>
<dbReference type="InterPro" id="IPR017937">
    <property type="entry name" value="Thioredoxin_CS"/>
</dbReference>
<evidence type="ECO:0000259" key="6">
    <source>
        <dbReference type="PROSITE" id="PS51352"/>
    </source>
</evidence>
<evidence type="ECO:0000256" key="2">
    <source>
        <dbReference type="ARBA" id="ARBA00022748"/>
    </source>
</evidence>
<dbReference type="OrthoDB" id="743079at2"/>
<feature type="transmembrane region" description="Helical" evidence="5">
    <location>
        <begin position="273"/>
        <end position="290"/>
    </location>
</feature>
<keyword evidence="5" id="KW-0472">Membrane</keyword>
<dbReference type="EMBL" id="SBKQ01000019">
    <property type="protein sequence ID" value="RXR28316.1"/>
    <property type="molecule type" value="Genomic_DNA"/>
</dbReference>
<dbReference type="PANTHER" id="PTHR42852:SF6">
    <property type="entry name" value="THIOL:DISULFIDE INTERCHANGE PROTEIN DSBE"/>
    <property type="match status" value="1"/>
</dbReference>
<comment type="caution">
    <text evidence="7">The sequence shown here is derived from an EMBL/GenBank/DDBJ whole genome shotgun (WGS) entry which is preliminary data.</text>
</comment>
<proteinExistence type="predicted"/>
<dbReference type="CDD" id="cd21809">
    <property type="entry name" value="ABC-2_lan_permease-like"/>
    <property type="match status" value="1"/>
</dbReference>
<dbReference type="SUPFAM" id="SSF52833">
    <property type="entry name" value="Thioredoxin-like"/>
    <property type="match status" value="1"/>
</dbReference>
<dbReference type="AlphaFoldDB" id="A0A4V1N3D8"/>
<dbReference type="Gene3D" id="3.40.30.10">
    <property type="entry name" value="Glutaredoxin"/>
    <property type="match status" value="1"/>
</dbReference>
<feature type="transmembrane region" description="Helical" evidence="5">
    <location>
        <begin position="115"/>
        <end position="142"/>
    </location>
</feature>
<accession>A0A4V1N3D8</accession>
<evidence type="ECO:0000256" key="3">
    <source>
        <dbReference type="ARBA" id="ARBA00023157"/>
    </source>
</evidence>
<dbReference type="RefSeq" id="WP_129465595.1">
    <property type="nucleotide sequence ID" value="NZ_SBKQ01000019.1"/>
</dbReference>
<keyword evidence="3" id="KW-1015">Disulfide bond</keyword>
<dbReference type="Pfam" id="PF12730">
    <property type="entry name" value="ABC2_membrane_4"/>
    <property type="match status" value="1"/>
</dbReference>
<keyword evidence="8" id="KW-1185">Reference proteome</keyword>
<dbReference type="GO" id="GO:0016491">
    <property type="term" value="F:oxidoreductase activity"/>
    <property type="evidence" value="ECO:0007669"/>
    <property type="project" value="InterPro"/>
</dbReference>
<comment type="subcellular location">
    <subcellularLocation>
        <location evidence="1">Cell envelope</location>
    </subcellularLocation>
</comment>
<feature type="transmembrane region" description="Helical" evidence="5">
    <location>
        <begin position="67"/>
        <end position="84"/>
    </location>
</feature>
<feature type="transmembrane region" description="Helical" evidence="5">
    <location>
        <begin position="24"/>
        <end position="47"/>
    </location>
</feature>